<dbReference type="RefSeq" id="WP_022276454.1">
    <property type="nucleotide sequence ID" value="NZ_CABIXA010000010.1"/>
</dbReference>
<dbReference type="Pfam" id="PF02357">
    <property type="entry name" value="NusG"/>
    <property type="match status" value="1"/>
</dbReference>
<dbReference type="Gene3D" id="3.30.70.940">
    <property type="entry name" value="NusG, N-terminal domain"/>
    <property type="match status" value="1"/>
</dbReference>
<dbReference type="CDD" id="cd09895">
    <property type="entry name" value="NGN_SP_UpxY"/>
    <property type="match status" value="1"/>
</dbReference>
<evidence type="ECO:0000259" key="4">
    <source>
        <dbReference type="SMART" id="SM00739"/>
    </source>
</evidence>
<dbReference type="NCBIfam" id="NF033644">
    <property type="entry name" value="antiterm_UpxY"/>
    <property type="match status" value="1"/>
</dbReference>
<dbReference type="PANTHER" id="PTHR30265">
    <property type="entry name" value="RHO-INTERACTING TRANSCRIPTION TERMINATION FACTOR NUSG"/>
    <property type="match status" value="1"/>
</dbReference>
<keyword evidence="2" id="KW-0805">Transcription regulation</keyword>
<dbReference type="SUPFAM" id="SSF50104">
    <property type="entry name" value="Translation proteins SH3-like domain"/>
    <property type="match status" value="1"/>
</dbReference>
<sequence length="191" mass="21583">MKLTSERVTTKVLPAHVTGNGVALSKKRWLVAQVRIYHEKKTSERLTKMGIENYVPVQRKTHLWSDRRKQIDHIVIPMKIFVRVDAQEQKDVLMLSAVSRYMVLHGESAPAVIPDTQMEKFKFMLDYSEEAVNMSNAPLSPGEKVRVIKGPLRGLEGELVTLNGKTKIAVRLDMLGCASVDMPVGYIERVV</sequence>
<dbReference type="AlphaFoldDB" id="A0A174FS52"/>
<dbReference type="GO" id="GO:0031564">
    <property type="term" value="P:transcription antitermination"/>
    <property type="evidence" value="ECO:0007669"/>
    <property type="project" value="UniProtKB-KW"/>
</dbReference>
<dbReference type="EMBL" id="CYZH01000010">
    <property type="protein sequence ID" value="CUO51698.1"/>
    <property type="molecule type" value="Genomic_DNA"/>
</dbReference>
<dbReference type="InterPro" id="IPR008991">
    <property type="entry name" value="Translation_prot_SH3-like_sf"/>
</dbReference>
<protein>
    <submittedName>
        <fullName evidence="5">Transcriptional regulator</fullName>
    </submittedName>
</protein>
<evidence type="ECO:0000256" key="2">
    <source>
        <dbReference type="ARBA" id="ARBA00023015"/>
    </source>
</evidence>
<dbReference type="PANTHER" id="PTHR30265:SF4">
    <property type="entry name" value="KOW MOTIF FAMILY PROTEIN, EXPRESSED"/>
    <property type="match status" value="1"/>
</dbReference>
<evidence type="ECO:0000313" key="5">
    <source>
        <dbReference type="EMBL" id="CUO51698.1"/>
    </source>
</evidence>
<evidence type="ECO:0000256" key="3">
    <source>
        <dbReference type="ARBA" id="ARBA00023163"/>
    </source>
</evidence>
<proteinExistence type="predicted"/>
<dbReference type="InterPro" id="IPR036735">
    <property type="entry name" value="NGN_dom_sf"/>
</dbReference>
<name>A0A174FS52_9BACE</name>
<reference evidence="5 6" key="1">
    <citation type="submission" date="2015-09" db="EMBL/GenBank/DDBJ databases">
        <authorList>
            <consortium name="Pathogen Informatics"/>
        </authorList>
    </citation>
    <scope>NUCLEOTIDE SEQUENCE [LARGE SCALE GENOMIC DNA]</scope>
    <source>
        <strain evidence="5 6">2789STDY5608840</strain>
    </source>
</reference>
<dbReference type="InterPro" id="IPR043425">
    <property type="entry name" value="NusG-like"/>
</dbReference>
<dbReference type="InterPro" id="IPR005824">
    <property type="entry name" value="KOW"/>
</dbReference>
<dbReference type="InterPro" id="IPR006645">
    <property type="entry name" value="NGN-like_dom"/>
</dbReference>
<accession>A0A174FS52</accession>
<keyword evidence="3" id="KW-0804">Transcription</keyword>
<organism evidence="5 6">
    <name type="scientific">Bacteroides finegoldii</name>
    <dbReference type="NCBI Taxonomy" id="338188"/>
    <lineage>
        <taxon>Bacteria</taxon>
        <taxon>Pseudomonadati</taxon>
        <taxon>Bacteroidota</taxon>
        <taxon>Bacteroidia</taxon>
        <taxon>Bacteroidales</taxon>
        <taxon>Bacteroidaceae</taxon>
        <taxon>Bacteroides</taxon>
    </lineage>
</organism>
<dbReference type="SUPFAM" id="SSF82679">
    <property type="entry name" value="N-utilization substance G protein NusG, N-terminal domain"/>
    <property type="match status" value="1"/>
</dbReference>
<keyword evidence="1" id="KW-0889">Transcription antitermination</keyword>
<feature type="domain" description="KOW" evidence="4">
    <location>
        <begin position="138"/>
        <end position="165"/>
    </location>
</feature>
<dbReference type="STRING" id="338188.ERS852397_02208"/>
<evidence type="ECO:0000313" key="6">
    <source>
        <dbReference type="Proteomes" id="UP000095517"/>
    </source>
</evidence>
<evidence type="ECO:0000256" key="1">
    <source>
        <dbReference type="ARBA" id="ARBA00022814"/>
    </source>
</evidence>
<gene>
    <name evidence="5" type="ORF">ERS852397_02208</name>
</gene>
<dbReference type="SMART" id="SM00739">
    <property type="entry name" value="KOW"/>
    <property type="match status" value="1"/>
</dbReference>
<dbReference type="Proteomes" id="UP000095517">
    <property type="component" value="Unassembled WGS sequence"/>
</dbReference>
<dbReference type="GO" id="GO:0006354">
    <property type="term" value="P:DNA-templated transcription elongation"/>
    <property type="evidence" value="ECO:0007669"/>
    <property type="project" value="InterPro"/>
</dbReference>